<dbReference type="GO" id="GO:0035999">
    <property type="term" value="P:tetrahydrofolate interconversion"/>
    <property type="evidence" value="ECO:0007669"/>
    <property type="project" value="TreeGrafter"/>
</dbReference>
<dbReference type="STRING" id="1797725.A3A49_02125"/>
<protein>
    <recommendedName>
        <fullName evidence="5">5-formyltetrahydrofolate cyclo-ligase</fullName>
        <ecNumber evidence="5">6.3.3.2</ecNumber>
    </recommendedName>
</protein>
<name>A0A1F5H379_9BACT</name>
<dbReference type="SUPFAM" id="SSF100950">
    <property type="entry name" value="NagB/RpiA/CoA transferase-like"/>
    <property type="match status" value="1"/>
</dbReference>
<reference evidence="6 7" key="1">
    <citation type="journal article" date="2016" name="Nat. Commun.">
        <title>Thousands of microbial genomes shed light on interconnected biogeochemical processes in an aquifer system.</title>
        <authorList>
            <person name="Anantharaman K."/>
            <person name="Brown C.T."/>
            <person name="Hug L.A."/>
            <person name="Sharon I."/>
            <person name="Castelle C.J."/>
            <person name="Probst A.J."/>
            <person name="Thomas B.C."/>
            <person name="Singh A."/>
            <person name="Wilkins M.J."/>
            <person name="Karaoz U."/>
            <person name="Brodie E.L."/>
            <person name="Williams K.H."/>
            <person name="Hubbard S.S."/>
            <person name="Banfield J.F."/>
        </authorList>
    </citation>
    <scope>NUCLEOTIDE SEQUENCE [LARGE SCALE GENOMIC DNA]</scope>
</reference>
<dbReference type="Gene3D" id="3.40.50.10420">
    <property type="entry name" value="NagB/RpiA/CoA transferase-like"/>
    <property type="match status" value="1"/>
</dbReference>
<dbReference type="GO" id="GO:0009396">
    <property type="term" value="P:folic acid-containing compound biosynthetic process"/>
    <property type="evidence" value="ECO:0007669"/>
    <property type="project" value="TreeGrafter"/>
</dbReference>
<accession>A0A1F5H379</accession>
<dbReference type="GO" id="GO:0005524">
    <property type="term" value="F:ATP binding"/>
    <property type="evidence" value="ECO:0007669"/>
    <property type="project" value="UniProtKB-KW"/>
</dbReference>
<dbReference type="PANTHER" id="PTHR23407:SF1">
    <property type="entry name" value="5-FORMYLTETRAHYDROFOLATE CYCLO-LIGASE"/>
    <property type="match status" value="1"/>
</dbReference>
<keyword evidence="2 4" id="KW-0547">Nucleotide-binding</keyword>
<dbReference type="Pfam" id="PF01812">
    <property type="entry name" value="5-FTHF_cyc-lig"/>
    <property type="match status" value="1"/>
</dbReference>
<dbReference type="GO" id="GO:0046872">
    <property type="term" value="F:metal ion binding"/>
    <property type="evidence" value="ECO:0007669"/>
    <property type="project" value="UniProtKB-KW"/>
</dbReference>
<comment type="catalytic activity">
    <reaction evidence="5">
        <text>(6S)-5-formyl-5,6,7,8-tetrahydrofolate + ATP = (6R)-5,10-methenyltetrahydrofolate + ADP + phosphate</text>
        <dbReference type="Rhea" id="RHEA:10488"/>
        <dbReference type="ChEBI" id="CHEBI:30616"/>
        <dbReference type="ChEBI" id="CHEBI:43474"/>
        <dbReference type="ChEBI" id="CHEBI:57455"/>
        <dbReference type="ChEBI" id="CHEBI:57457"/>
        <dbReference type="ChEBI" id="CHEBI:456216"/>
        <dbReference type="EC" id="6.3.3.2"/>
    </reaction>
</comment>
<keyword evidence="3 4" id="KW-0067">ATP-binding</keyword>
<evidence type="ECO:0000256" key="1">
    <source>
        <dbReference type="ARBA" id="ARBA00010638"/>
    </source>
</evidence>
<keyword evidence="6" id="KW-0436">Ligase</keyword>
<dbReference type="AlphaFoldDB" id="A0A1F5H379"/>
<dbReference type="GO" id="GO:0030272">
    <property type="term" value="F:5-formyltetrahydrofolate cyclo-ligase activity"/>
    <property type="evidence" value="ECO:0007669"/>
    <property type="project" value="UniProtKB-EC"/>
</dbReference>
<comment type="caution">
    <text evidence="6">The sequence shown here is derived from an EMBL/GenBank/DDBJ whole genome shotgun (WGS) entry which is preliminary data.</text>
</comment>
<dbReference type="Proteomes" id="UP000176740">
    <property type="component" value="Unassembled WGS sequence"/>
</dbReference>
<gene>
    <name evidence="6" type="ORF">A3A49_02125</name>
</gene>
<evidence type="ECO:0000313" key="7">
    <source>
        <dbReference type="Proteomes" id="UP000176740"/>
    </source>
</evidence>
<dbReference type="InterPro" id="IPR002698">
    <property type="entry name" value="FTHF_cligase"/>
</dbReference>
<evidence type="ECO:0000256" key="5">
    <source>
        <dbReference type="RuleBase" id="RU361279"/>
    </source>
</evidence>
<evidence type="ECO:0000313" key="6">
    <source>
        <dbReference type="EMBL" id="OGD98620.1"/>
    </source>
</evidence>
<feature type="binding site" evidence="4">
    <location>
        <begin position="7"/>
        <end position="11"/>
    </location>
    <ligand>
        <name>ATP</name>
        <dbReference type="ChEBI" id="CHEBI:30616"/>
    </ligand>
</feature>
<dbReference type="EC" id="6.3.3.2" evidence="5"/>
<evidence type="ECO:0000256" key="2">
    <source>
        <dbReference type="ARBA" id="ARBA00022741"/>
    </source>
</evidence>
<sequence>MAISNQKEIVRRELLIMRKKLSTDDVIRKSGIIEKKLINFLSKIDFSHILVYSPVNNEVLISDIADFLIRSQKKIYLPAYLKTEDSWILSEFKHFDDLEFGPFKILQPKNSMPVELGIIEVAILPSVALDKQGIRLGYGRGVYDKLLADFKGLKIGMAFDFQIVDKIASAKHDLVMDVVFTDKEEYFLSTSQ</sequence>
<comment type="similarity">
    <text evidence="1 5">Belongs to the 5-formyltetrahydrofolate cyclo-ligase family.</text>
</comment>
<proteinExistence type="inferred from homology"/>
<dbReference type="PANTHER" id="PTHR23407">
    <property type="entry name" value="ATPASE INHIBITOR/5-FORMYLTETRAHYDROFOLATE CYCLO-LIGASE"/>
    <property type="match status" value="1"/>
</dbReference>
<feature type="binding site" evidence="4">
    <location>
        <position position="58"/>
    </location>
    <ligand>
        <name>substrate</name>
    </ligand>
</feature>
<evidence type="ECO:0000256" key="4">
    <source>
        <dbReference type="PIRSR" id="PIRSR006806-1"/>
    </source>
</evidence>
<dbReference type="NCBIfam" id="TIGR02727">
    <property type="entry name" value="MTHFS_bact"/>
    <property type="match status" value="1"/>
</dbReference>
<comment type="cofactor">
    <cofactor evidence="5">
        <name>Mg(2+)</name>
        <dbReference type="ChEBI" id="CHEBI:18420"/>
    </cofactor>
</comment>
<dbReference type="InterPro" id="IPR024185">
    <property type="entry name" value="FTHF_cligase-like_sf"/>
</dbReference>
<dbReference type="EMBL" id="MFBO01000007">
    <property type="protein sequence ID" value="OGD98620.1"/>
    <property type="molecule type" value="Genomic_DNA"/>
</dbReference>
<evidence type="ECO:0000256" key="3">
    <source>
        <dbReference type="ARBA" id="ARBA00022840"/>
    </source>
</evidence>
<keyword evidence="5" id="KW-0479">Metal-binding</keyword>
<organism evidence="6 7">
    <name type="scientific">Candidatus Curtissbacteria bacterium RIFCSPLOWO2_01_FULL_38_11b</name>
    <dbReference type="NCBI Taxonomy" id="1797725"/>
    <lineage>
        <taxon>Bacteria</taxon>
        <taxon>Candidatus Curtissiibacteriota</taxon>
    </lineage>
</organism>
<keyword evidence="5" id="KW-0460">Magnesium</keyword>
<feature type="binding site" evidence="4">
    <location>
        <begin position="135"/>
        <end position="143"/>
    </location>
    <ligand>
        <name>ATP</name>
        <dbReference type="ChEBI" id="CHEBI:30616"/>
    </ligand>
</feature>
<dbReference type="PIRSF" id="PIRSF006806">
    <property type="entry name" value="FTHF_cligase"/>
    <property type="match status" value="1"/>
</dbReference>
<dbReference type="InterPro" id="IPR037171">
    <property type="entry name" value="NagB/RpiA_transferase-like"/>
</dbReference>